<keyword evidence="2" id="KW-1003">Cell membrane</keyword>
<evidence type="ECO:0000313" key="7">
    <source>
        <dbReference type="EMBL" id="CAG7594105.1"/>
    </source>
</evidence>
<gene>
    <name evidence="7" type="ORF">MHYMCMPASI_00735</name>
</gene>
<dbReference type="Proteomes" id="UP000837675">
    <property type="component" value="Unassembled WGS sequence"/>
</dbReference>
<keyword evidence="7" id="KW-0969">Cilium</keyword>
<name>A0A8S4C422_9ACAR</name>
<evidence type="ECO:0000256" key="3">
    <source>
        <dbReference type="ARBA" id="ARBA00022692"/>
    </source>
</evidence>
<comment type="subcellular location">
    <subcellularLocation>
        <location evidence="1">Cell membrane</location>
        <topology evidence="1">Multi-pass membrane protein</topology>
    </subcellularLocation>
</comment>
<reference evidence="7" key="1">
    <citation type="submission" date="2021-06" db="EMBL/GenBank/DDBJ databases">
        <authorList>
            <person name="Nardi T."/>
            <person name="Nardi T."/>
        </authorList>
    </citation>
    <scope>NUCLEOTIDE SEQUENCE</scope>
</reference>
<dbReference type="GO" id="GO:0009306">
    <property type="term" value="P:protein secretion"/>
    <property type="evidence" value="ECO:0007669"/>
    <property type="project" value="InterPro"/>
</dbReference>
<keyword evidence="3 6" id="KW-0812">Transmembrane</keyword>
<dbReference type="PIRSF" id="PIRSF004669">
    <property type="entry name" value="FliQ"/>
    <property type="match status" value="1"/>
</dbReference>
<evidence type="ECO:0000256" key="6">
    <source>
        <dbReference type="SAM" id="Phobius"/>
    </source>
</evidence>
<dbReference type="PANTHER" id="PTHR34040:SF2">
    <property type="entry name" value="FLAGELLAR BIOSYNTHETIC PROTEIN FLIQ"/>
    <property type="match status" value="1"/>
</dbReference>
<evidence type="ECO:0000256" key="4">
    <source>
        <dbReference type="ARBA" id="ARBA00022989"/>
    </source>
</evidence>
<comment type="caution">
    <text evidence="7">The sequence shown here is derived from an EMBL/GenBank/DDBJ whole genome shotgun (WGS) entry which is preliminary data.</text>
</comment>
<dbReference type="PANTHER" id="PTHR34040">
    <property type="entry name" value="FLAGELLAR BIOSYNTHETIC PROTEIN FLIQ"/>
    <property type="match status" value="1"/>
</dbReference>
<dbReference type="AlphaFoldDB" id="A0A8S4C422"/>
<dbReference type="InterPro" id="IPR002191">
    <property type="entry name" value="Bac_export_3"/>
</dbReference>
<keyword evidence="7" id="KW-0282">Flagellum</keyword>
<evidence type="ECO:0000256" key="2">
    <source>
        <dbReference type="ARBA" id="ARBA00022475"/>
    </source>
</evidence>
<dbReference type="GO" id="GO:0005886">
    <property type="term" value="C:plasma membrane"/>
    <property type="evidence" value="ECO:0007669"/>
    <property type="project" value="UniProtKB-SubCell"/>
</dbReference>
<keyword evidence="5 6" id="KW-0472">Membrane</keyword>
<evidence type="ECO:0000313" key="8">
    <source>
        <dbReference type="Proteomes" id="UP000837675"/>
    </source>
</evidence>
<feature type="transmembrane region" description="Helical" evidence="6">
    <location>
        <begin position="12"/>
        <end position="35"/>
    </location>
</feature>
<protein>
    <submittedName>
        <fullName evidence="7">Flagellar biosynthesis protein FliQ</fullName>
    </submittedName>
</protein>
<sequence>MEPEAVIDITKEALFVLLKVSLPLLLVALVVGSLVSLVQALTQIQEPTLTFVPKLVVLMFTMLIMIPYIGHVMSSFFERISSLIINLG</sequence>
<dbReference type="PRINTS" id="PR00952">
    <property type="entry name" value="TYPE3IMQPROT"/>
</dbReference>
<evidence type="ECO:0000256" key="5">
    <source>
        <dbReference type="ARBA" id="ARBA00023136"/>
    </source>
</evidence>
<keyword evidence="4 6" id="KW-1133">Transmembrane helix</keyword>
<keyword evidence="7" id="KW-0966">Cell projection</keyword>
<dbReference type="Pfam" id="PF01313">
    <property type="entry name" value="Bac_export_3"/>
    <property type="match status" value="1"/>
</dbReference>
<proteinExistence type="predicted"/>
<organism evidence="7 8">
    <name type="scientific">Hyalomma marginatum</name>
    <dbReference type="NCBI Taxonomy" id="34627"/>
    <lineage>
        <taxon>Eukaryota</taxon>
        <taxon>Metazoa</taxon>
        <taxon>Ecdysozoa</taxon>
        <taxon>Arthropoda</taxon>
        <taxon>Chelicerata</taxon>
        <taxon>Arachnida</taxon>
        <taxon>Acari</taxon>
        <taxon>Parasitiformes</taxon>
        <taxon>Ixodida</taxon>
        <taxon>Ixodoidea</taxon>
        <taxon>Ixodidae</taxon>
        <taxon>Hyalomminae</taxon>
        <taxon>Hyalomma</taxon>
    </lineage>
</organism>
<feature type="transmembrane region" description="Helical" evidence="6">
    <location>
        <begin position="55"/>
        <end position="77"/>
    </location>
</feature>
<dbReference type="EMBL" id="CAJVAF010000302">
    <property type="protein sequence ID" value="CAG7594105.1"/>
    <property type="molecule type" value="Genomic_DNA"/>
</dbReference>
<keyword evidence="8" id="KW-1185">Reference proteome</keyword>
<evidence type="ECO:0000256" key="1">
    <source>
        <dbReference type="ARBA" id="ARBA00004651"/>
    </source>
</evidence>
<accession>A0A8S4C422</accession>